<evidence type="ECO:0000256" key="2">
    <source>
        <dbReference type="ARBA" id="ARBA00019062"/>
    </source>
</evidence>
<evidence type="ECO:0000313" key="10">
    <source>
        <dbReference type="Proteomes" id="UP000777438"/>
    </source>
</evidence>
<comment type="subcellular location">
    <subcellularLocation>
        <location evidence="1">Nucleus</location>
    </subcellularLocation>
</comment>
<feature type="region of interest" description="Disordered" evidence="6">
    <location>
        <begin position="250"/>
        <end position="305"/>
    </location>
</feature>
<sequence>MARTRSTKAAPADSKTSTKSQSSSSKIILPPQSENPSKIFILPFKATSGARIVTLPNPRHSRPSRYLVCPETGIYEFTKVAAPKTTPRSWLVETTSNNLEAGAEADSNVSQKQANISTGQELYLATMIDPVFLCLPALADLTSPKGTGEKKRMFLSSDDHFEKLPETSSHLSEIMRWPKTRALVERRMGAICDTVEAGDEIMFRLDEKKVVSAILDKAKKMCDGGFPPSMDEKFVKKALEAPLLIQKREMNRGEVVTTSHNDSQTSTPPTESAESQSTSASTEITASSESQPSTTATSFTKGPTTTDNVISAMQASPEVIGLQRLRVAFNFICSNYVASTMADQLQEALTKAGTTAIDFSPLDEYLTKLAKLQAEALAARSVGDYTRKHGRDEEEDEARAEKKKKMEEEKKKKASESRGVRELKKVNTKGMKKMSDFFKKKV</sequence>
<keyword evidence="3" id="KW-0539">Nucleus</keyword>
<evidence type="ECO:0000256" key="5">
    <source>
        <dbReference type="ARBA" id="ARBA00033464"/>
    </source>
</evidence>
<feature type="compositionally biased region" description="Polar residues" evidence="6">
    <location>
        <begin position="292"/>
        <end position="305"/>
    </location>
</feature>
<keyword evidence="10" id="KW-1185">Reference proteome</keyword>
<dbReference type="Pfam" id="PF09468">
    <property type="entry name" value="RNase_H2-Ydr279"/>
    <property type="match status" value="1"/>
</dbReference>
<dbReference type="GO" id="GO:0006401">
    <property type="term" value="P:RNA catabolic process"/>
    <property type="evidence" value="ECO:0007669"/>
    <property type="project" value="TreeGrafter"/>
</dbReference>
<comment type="caution">
    <text evidence="9">The sequence shown here is derived from an EMBL/GenBank/DDBJ whole genome shotgun (WGS) entry which is preliminary data.</text>
</comment>
<dbReference type="CDD" id="cd09270">
    <property type="entry name" value="RNase_H2-B"/>
    <property type="match status" value="1"/>
</dbReference>
<dbReference type="OrthoDB" id="29098at2759"/>
<feature type="domain" description="Ribonuclease H2 subunit B wHTH" evidence="7">
    <location>
        <begin position="132"/>
        <end position="346"/>
    </location>
</feature>
<organism evidence="9 10">
    <name type="scientific">Thelonectria olida</name>
    <dbReference type="NCBI Taxonomy" id="1576542"/>
    <lineage>
        <taxon>Eukaryota</taxon>
        <taxon>Fungi</taxon>
        <taxon>Dikarya</taxon>
        <taxon>Ascomycota</taxon>
        <taxon>Pezizomycotina</taxon>
        <taxon>Sordariomycetes</taxon>
        <taxon>Hypocreomycetidae</taxon>
        <taxon>Hypocreales</taxon>
        <taxon>Nectriaceae</taxon>
        <taxon>Thelonectria</taxon>
    </lineage>
</organism>
<gene>
    <name evidence="9" type="ORF">B0T10DRAFT_35624</name>
</gene>
<dbReference type="Proteomes" id="UP000777438">
    <property type="component" value="Unassembled WGS sequence"/>
</dbReference>
<dbReference type="InterPro" id="IPR019024">
    <property type="entry name" value="RNase_H2_suB_wHTH"/>
</dbReference>
<feature type="domain" description="Rnh202 triple barrel" evidence="8">
    <location>
        <begin position="41"/>
        <end position="129"/>
    </location>
</feature>
<name>A0A9P8WJD5_9HYPO</name>
<feature type="compositionally biased region" description="Low complexity" evidence="6">
    <location>
        <begin position="14"/>
        <end position="32"/>
    </location>
</feature>
<protein>
    <recommendedName>
        <fullName evidence="2">Ribonuclease H2 subunit B</fullName>
    </recommendedName>
    <alternativeName>
        <fullName evidence="5">Ribonuclease HI subunit B</fullName>
    </alternativeName>
</protein>
<proteinExistence type="predicted"/>
<dbReference type="InterPro" id="IPR040456">
    <property type="entry name" value="RNase_H2_suB"/>
</dbReference>
<dbReference type="GO" id="GO:0032299">
    <property type="term" value="C:ribonuclease H2 complex"/>
    <property type="evidence" value="ECO:0007669"/>
    <property type="project" value="InterPro"/>
</dbReference>
<evidence type="ECO:0000256" key="4">
    <source>
        <dbReference type="ARBA" id="ARBA00024778"/>
    </source>
</evidence>
<dbReference type="Pfam" id="PF17745">
    <property type="entry name" value="Ydr279_N"/>
    <property type="match status" value="1"/>
</dbReference>
<evidence type="ECO:0000256" key="6">
    <source>
        <dbReference type="SAM" id="MobiDB-lite"/>
    </source>
</evidence>
<feature type="compositionally biased region" description="Low complexity" evidence="6">
    <location>
        <begin position="263"/>
        <end position="291"/>
    </location>
</feature>
<comment type="function">
    <text evidence="4">Non catalytic subunit of RNase H2, an endonuclease that specifically degrades the RNA of RNA:DNA hybrids. Participates in DNA replication, possibly by mediating the removal of lagging-strand Okazaki fragment RNA primers during DNA replication. Mediates the excision of single ribonucleotides from DNA:RNA duplexes.</text>
</comment>
<dbReference type="PANTHER" id="PTHR13383">
    <property type="entry name" value="RIBONUCLEASE H2 SUBUNIT B"/>
    <property type="match status" value="1"/>
</dbReference>
<accession>A0A9P8WJD5</accession>
<dbReference type="AlphaFoldDB" id="A0A9P8WJD5"/>
<feature type="compositionally biased region" description="Basic and acidic residues" evidence="6">
    <location>
        <begin position="404"/>
        <end position="425"/>
    </location>
</feature>
<dbReference type="PANTHER" id="PTHR13383:SF11">
    <property type="entry name" value="RIBONUCLEASE H2 SUBUNIT B"/>
    <property type="match status" value="1"/>
</dbReference>
<reference evidence="9 10" key="1">
    <citation type="journal article" date="2021" name="Nat. Commun.">
        <title>Genetic determinants of endophytism in the Arabidopsis root mycobiome.</title>
        <authorList>
            <person name="Mesny F."/>
            <person name="Miyauchi S."/>
            <person name="Thiergart T."/>
            <person name="Pickel B."/>
            <person name="Atanasova L."/>
            <person name="Karlsson M."/>
            <person name="Huettel B."/>
            <person name="Barry K.W."/>
            <person name="Haridas S."/>
            <person name="Chen C."/>
            <person name="Bauer D."/>
            <person name="Andreopoulos W."/>
            <person name="Pangilinan J."/>
            <person name="LaButti K."/>
            <person name="Riley R."/>
            <person name="Lipzen A."/>
            <person name="Clum A."/>
            <person name="Drula E."/>
            <person name="Henrissat B."/>
            <person name="Kohler A."/>
            <person name="Grigoriev I.V."/>
            <person name="Martin F.M."/>
            <person name="Hacquard S."/>
        </authorList>
    </citation>
    <scope>NUCLEOTIDE SEQUENCE [LARGE SCALE GENOMIC DNA]</scope>
    <source>
        <strain evidence="9 10">MPI-CAGE-CH-0241</strain>
    </source>
</reference>
<evidence type="ECO:0000259" key="8">
    <source>
        <dbReference type="Pfam" id="PF17745"/>
    </source>
</evidence>
<evidence type="ECO:0000256" key="1">
    <source>
        <dbReference type="ARBA" id="ARBA00004123"/>
    </source>
</evidence>
<dbReference type="InterPro" id="IPR041195">
    <property type="entry name" value="Rnh202_N"/>
</dbReference>
<evidence type="ECO:0000313" key="9">
    <source>
        <dbReference type="EMBL" id="KAH6900715.1"/>
    </source>
</evidence>
<evidence type="ECO:0000256" key="3">
    <source>
        <dbReference type="ARBA" id="ARBA00023242"/>
    </source>
</evidence>
<dbReference type="Gene3D" id="2.20.25.530">
    <property type="match status" value="1"/>
</dbReference>
<feature type="region of interest" description="Disordered" evidence="6">
    <location>
        <begin position="1"/>
        <end position="32"/>
    </location>
</feature>
<dbReference type="Gene3D" id="1.10.20.120">
    <property type="match status" value="1"/>
</dbReference>
<feature type="region of interest" description="Disordered" evidence="6">
    <location>
        <begin position="387"/>
        <end position="428"/>
    </location>
</feature>
<dbReference type="EMBL" id="JAGPYM010000001">
    <property type="protein sequence ID" value="KAH6900715.1"/>
    <property type="molecule type" value="Genomic_DNA"/>
</dbReference>
<dbReference type="GO" id="GO:0005654">
    <property type="term" value="C:nucleoplasm"/>
    <property type="evidence" value="ECO:0007669"/>
    <property type="project" value="TreeGrafter"/>
</dbReference>
<evidence type="ECO:0000259" key="7">
    <source>
        <dbReference type="Pfam" id="PF09468"/>
    </source>
</evidence>